<dbReference type="SUPFAM" id="SSF56112">
    <property type="entry name" value="Protein kinase-like (PK-like)"/>
    <property type="match status" value="1"/>
</dbReference>
<dbReference type="Gene3D" id="3.90.1200.10">
    <property type="match status" value="1"/>
</dbReference>
<evidence type="ECO:0000313" key="4">
    <source>
        <dbReference type="Proteomes" id="UP001344632"/>
    </source>
</evidence>
<dbReference type="Gene3D" id="3.30.200.20">
    <property type="entry name" value="Phosphorylase Kinase, domain 1"/>
    <property type="match status" value="1"/>
</dbReference>
<evidence type="ECO:0000313" key="3">
    <source>
        <dbReference type="EMBL" id="MEC0243240.1"/>
    </source>
</evidence>
<sequence length="325" mass="38195">MNLKTMVIGLSSDHVAKDLIRNWEHDEGSLRFWRASSNFVYAFQRNQERFFLRFSTEQDHAIEHIEAELEFMQYLIANHYPCVSPVSSMNNKFIETVQTAEGKYFAVVFHAAQGMNLDESLSPEQCEEWGRSLARLHSLSAVYEPVHSERKDWRDIMGWIEQVLQKHPQEQEAAAELKRMTLWLKSQPVTKETYGLIHYDFQLDNVFYDEEQHSFNVIDFDDAFYSWYTLDIVSAFPDMPDQGDPLSSEHMQSFLKGYRSVRVLGDDFIEQIPYFQRFMNLYGFSRLLGSLDDSEMDQGPDWLEGVRLKFARSRDNLRQGFTRGI</sequence>
<evidence type="ECO:0000259" key="2">
    <source>
        <dbReference type="Pfam" id="PF01636"/>
    </source>
</evidence>
<keyword evidence="4" id="KW-1185">Reference proteome</keyword>
<dbReference type="Proteomes" id="UP001344632">
    <property type="component" value="Unassembled WGS sequence"/>
</dbReference>
<dbReference type="RefSeq" id="WP_326091292.1">
    <property type="nucleotide sequence ID" value="NZ_JARLKZ010000023.1"/>
</dbReference>
<feature type="domain" description="Aminoglycoside phosphotransferase" evidence="2">
    <location>
        <begin position="36"/>
        <end position="262"/>
    </location>
</feature>
<reference evidence="3 4" key="1">
    <citation type="submission" date="2023-03" db="EMBL/GenBank/DDBJ databases">
        <title>Bacillus Genome Sequencing.</title>
        <authorList>
            <person name="Dunlap C."/>
        </authorList>
    </citation>
    <scope>NUCLEOTIDE SEQUENCE [LARGE SCALE GENOMIC DNA]</scope>
    <source>
        <strain evidence="3 4">BD-525</strain>
    </source>
</reference>
<proteinExistence type="inferred from homology"/>
<organism evidence="3 4">
    <name type="scientific">Paenibacillus dokdonensis</name>
    <dbReference type="NCBI Taxonomy" id="2567944"/>
    <lineage>
        <taxon>Bacteria</taxon>
        <taxon>Bacillati</taxon>
        <taxon>Bacillota</taxon>
        <taxon>Bacilli</taxon>
        <taxon>Bacillales</taxon>
        <taxon>Paenibacillaceae</taxon>
        <taxon>Paenibacillus</taxon>
    </lineage>
</organism>
<comment type="similarity">
    <text evidence="1">Belongs to the pseudomonas-type ThrB family.</text>
</comment>
<gene>
    <name evidence="3" type="ORF">P4H66_25840</name>
</gene>
<evidence type="ECO:0000256" key="1">
    <source>
        <dbReference type="ARBA" id="ARBA00038240"/>
    </source>
</evidence>
<protein>
    <submittedName>
        <fullName evidence="3">Phosphotransferase</fullName>
    </submittedName>
</protein>
<name>A0ABU6GU11_9BACL</name>
<dbReference type="Pfam" id="PF01636">
    <property type="entry name" value="APH"/>
    <property type="match status" value="1"/>
</dbReference>
<accession>A0ABU6GU11</accession>
<dbReference type="PANTHER" id="PTHR21064:SF6">
    <property type="entry name" value="AMINOGLYCOSIDE PHOSPHOTRANSFERASE DOMAIN-CONTAINING PROTEIN"/>
    <property type="match status" value="1"/>
</dbReference>
<dbReference type="InterPro" id="IPR002575">
    <property type="entry name" value="Aminoglycoside_PTrfase"/>
</dbReference>
<dbReference type="PANTHER" id="PTHR21064">
    <property type="entry name" value="AMINOGLYCOSIDE PHOSPHOTRANSFERASE DOMAIN-CONTAINING PROTEIN-RELATED"/>
    <property type="match status" value="1"/>
</dbReference>
<dbReference type="EMBL" id="JARLKZ010000023">
    <property type="protein sequence ID" value="MEC0243240.1"/>
    <property type="molecule type" value="Genomic_DNA"/>
</dbReference>
<comment type="caution">
    <text evidence="3">The sequence shown here is derived from an EMBL/GenBank/DDBJ whole genome shotgun (WGS) entry which is preliminary data.</text>
</comment>
<dbReference type="InterPro" id="IPR050249">
    <property type="entry name" value="Pseudomonas-type_ThrB"/>
</dbReference>
<dbReference type="InterPro" id="IPR011009">
    <property type="entry name" value="Kinase-like_dom_sf"/>
</dbReference>